<keyword evidence="7" id="KW-1185">Reference proteome</keyword>
<feature type="domain" description="SsuA/THI5-like" evidence="5">
    <location>
        <begin position="55"/>
        <end position="262"/>
    </location>
</feature>
<dbReference type="SUPFAM" id="SSF53850">
    <property type="entry name" value="Periplasmic binding protein-like II"/>
    <property type="match status" value="1"/>
</dbReference>
<evidence type="ECO:0000313" key="6">
    <source>
        <dbReference type="EMBL" id="RST71869.1"/>
    </source>
</evidence>
<gene>
    <name evidence="6" type="ORF">D4T97_018360</name>
</gene>
<name>A0A429XUN2_9BACI</name>
<evidence type="ECO:0000256" key="3">
    <source>
        <dbReference type="ARBA" id="ARBA00022729"/>
    </source>
</evidence>
<comment type="caution">
    <text evidence="6">The sequence shown here is derived from an EMBL/GenBank/DDBJ whole genome shotgun (WGS) entry which is preliminary data.</text>
</comment>
<dbReference type="InterPro" id="IPR015168">
    <property type="entry name" value="SsuA/THI5"/>
</dbReference>
<dbReference type="Pfam" id="PF09084">
    <property type="entry name" value="NMT1"/>
    <property type="match status" value="1"/>
</dbReference>
<dbReference type="GO" id="GO:0042597">
    <property type="term" value="C:periplasmic space"/>
    <property type="evidence" value="ECO:0007669"/>
    <property type="project" value="UniProtKB-SubCell"/>
</dbReference>
<dbReference type="RefSeq" id="WP_126052218.1">
    <property type="nucleotide sequence ID" value="NZ_QYTV02000011.1"/>
</dbReference>
<evidence type="ECO:0000259" key="5">
    <source>
        <dbReference type="Pfam" id="PF09084"/>
    </source>
</evidence>
<evidence type="ECO:0000256" key="2">
    <source>
        <dbReference type="ARBA" id="ARBA00010742"/>
    </source>
</evidence>
<comment type="similarity">
    <text evidence="2">Belongs to the bacterial solute-binding protein SsuA/TauA family.</text>
</comment>
<evidence type="ECO:0000313" key="7">
    <source>
        <dbReference type="Proteomes" id="UP000287156"/>
    </source>
</evidence>
<proteinExistence type="inferred from homology"/>
<comment type="subcellular location">
    <subcellularLocation>
        <location evidence="1">Periplasm</location>
    </subcellularLocation>
</comment>
<evidence type="ECO:0000256" key="1">
    <source>
        <dbReference type="ARBA" id="ARBA00004418"/>
    </source>
</evidence>
<organism evidence="6 7">
    <name type="scientific">Siminovitchia acidinfaciens</name>
    <dbReference type="NCBI Taxonomy" id="2321395"/>
    <lineage>
        <taxon>Bacteria</taxon>
        <taxon>Bacillati</taxon>
        <taxon>Bacillota</taxon>
        <taxon>Bacilli</taxon>
        <taxon>Bacillales</taxon>
        <taxon>Bacillaceae</taxon>
        <taxon>Siminovitchia</taxon>
    </lineage>
</organism>
<dbReference type="AlphaFoldDB" id="A0A429XUN2"/>
<dbReference type="EMBL" id="QYTV02000011">
    <property type="protein sequence ID" value="RST71869.1"/>
    <property type="molecule type" value="Genomic_DNA"/>
</dbReference>
<evidence type="ECO:0000256" key="4">
    <source>
        <dbReference type="SAM" id="SignalP"/>
    </source>
</evidence>
<sequence length="333" mass="36481">MKLRILAISMAIFMLIAAGCSNSSSEGAKEKDGGDAKKDTQTIKVAVQPWVGNGPFWIAEEKGIDEKHGIKIETVLFEQDSDMNAAFASDKVDVANLATHTTVRMKANQDLEMKAIIFMDESHDADAILATKDIQSVKDLKGQKVAFEEGATSELLLQQALSEEGMTLEDVETVFMPAAQAGLSMISGDVKTAVTYAPYINEVLDKKEDDGVHLLYTGKNSPGLISDIVVAKTKFFEDNPEAKEQLRAVWDEALQYWRDNEEEGNEIVAKGSGITADELPSILSGLKFYNSEEQAEKVSSGELKKAADNIQKLMLEAGSMKKEVNLDEIFDME</sequence>
<dbReference type="PANTHER" id="PTHR30024:SF47">
    <property type="entry name" value="TAURINE-BINDING PERIPLASMIC PROTEIN"/>
    <property type="match status" value="1"/>
</dbReference>
<keyword evidence="3 4" id="KW-0732">Signal</keyword>
<feature type="signal peptide" evidence="4">
    <location>
        <begin position="1"/>
        <end position="23"/>
    </location>
</feature>
<protein>
    <submittedName>
        <fullName evidence="6">Transporter substrate-binding domain-containing protein</fullName>
    </submittedName>
</protein>
<dbReference type="PROSITE" id="PS51257">
    <property type="entry name" value="PROKAR_LIPOPROTEIN"/>
    <property type="match status" value="1"/>
</dbReference>
<dbReference type="OrthoDB" id="9815602at2"/>
<dbReference type="PANTHER" id="PTHR30024">
    <property type="entry name" value="ALIPHATIC SULFONATES-BINDING PROTEIN-RELATED"/>
    <property type="match status" value="1"/>
</dbReference>
<dbReference type="Gene3D" id="3.40.190.10">
    <property type="entry name" value="Periplasmic binding protein-like II"/>
    <property type="match status" value="2"/>
</dbReference>
<reference evidence="6" key="1">
    <citation type="submission" date="2018-12" db="EMBL/GenBank/DDBJ databases">
        <authorList>
            <person name="Sun L."/>
            <person name="Chen Z."/>
        </authorList>
    </citation>
    <scope>NUCLEOTIDE SEQUENCE [LARGE SCALE GENOMIC DNA]</scope>
    <source>
        <strain evidence="6">3-2-2</strain>
    </source>
</reference>
<accession>A0A429XUN2</accession>
<dbReference type="Proteomes" id="UP000287156">
    <property type="component" value="Unassembled WGS sequence"/>
</dbReference>
<feature type="chain" id="PRO_5038752430" evidence="4">
    <location>
        <begin position="24"/>
        <end position="333"/>
    </location>
</feature>